<dbReference type="GO" id="GO:0003723">
    <property type="term" value="F:RNA binding"/>
    <property type="evidence" value="ECO:0007669"/>
    <property type="project" value="InterPro"/>
</dbReference>
<dbReference type="InterPro" id="IPR053888">
    <property type="entry name" value="MRM3-like_sub_bind"/>
</dbReference>
<dbReference type="PANTHER" id="PTHR43191:SF2">
    <property type="entry name" value="RRNA METHYLTRANSFERASE 3, MITOCHONDRIAL"/>
    <property type="match status" value="1"/>
</dbReference>
<dbReference type="SUPFAM" id="SSF55315">
    <property type="entry name" value="L30e-like"/>
    <property type="match status" value="1"/>
</dbReference>
<dbReference type="CDD" id="cd18095">
    <property type="entry name" value="SpoU-like_rRNA-MTase"/>
    <property type="match status" value="1"/>
</dbReference>
<dbReference type="GO" id="GO:0032259">
    <property type="term" value="P:methylation"/>
    <property type="evidence" value="ECO:0007669"/>
    <property type="project" value="UniProtKB-KW"/>
</dbReference>
<evidence type="ECO:0000313" key="6">
    <source>
        <dbReference type="Proteomes" id="UP000290253"/>
    </source>
</evidence>
<evidence type="ECO:0000256" key="2">
    <source>
        <dbReference type="ARBA" id="ARBA00022603"/>
    </source>
</evidence>
<organism evidence="5 6">
    <name type="scientific">Silvibacterium dinghuense</name>
    <dbReference type="NCBI Taxonomy" id="1560006"/>
    <lineage>
        <taxon>Bacteria</taxon>
        <taxon>Pseudomonadati</taxon>
        <taxon>Acidobacteriota</taxon>
        <taxon>Terriglobia</taxon>
        <taxon>Terriglobales</taxon>
        <taxon>Acidobacteriaceae</taxon>
        <taxon>Silvibacterium</taxon>
    </lineage>
</organism>
<protein>
    <submittedName>
        <fullName evidence="5">RNA methyltransferase</fullName>
    </submittedName>
</protein>
<dbReference type="GO" id="GO:0008173">
    <property type="term" value="F:RNA methyltransferase activity"/>
    <property type="evidence" value="ECO:0007669"/>
    <property type="project" value="InterPro"/>
</dbReference>
<keyword evidence="6" id="KW-1185">Reference proteome</keyword>
<dbReference type="InterPro" id="IPR029026">
    <property type="entry name" value="tRNA_m1G_MTases_N"/>
</dbReference>
<keyword evidence="2 5" id="KW-0489">Methyltransferase</keyword>
<dbReference type="SMART" id="SM00967">
    <property type="entry name" value="SpoU_sub_bind"/>
    <property type="match status" value="1"/>
</dbReference>
<proteinExistence type="inferred from homology"/>
<dbReference type="PANTHER" id="PTHR43191">
    <property type="entry name" value="RRNA METHYLTRANSFERASE 3"/>
    <property type="match status" value="1"/>
</dbReference>
<evidence type="ECO:0000259" key="4">
    <source>
        <dbReference type="SMART" id="SM00967"/>
    </source>
</evidence>
<dbReference type="AlphaFoldDB" id="A0A4Q1SF68"/>
<dbReference type="Pfam" id="PF00588">
    <property type="entry name" value="SpoU_methylase"/>
    <property type="match status" value="1"/>
</dbReference>
<dbReference type="InterPro" id="IPR029064">
    <property type="entry name" value="Ribosomal_eL30-like_sf"/>
</dbReference>
<dbReference type="InterPro" id="IPR051259">
    <property type="entry name" value="rRNA_Methyltransferase"/>
</dbReference>
<sequence>MAAPRLIQSRQNARVKELRAGVSAAGDIAIEGEHLLAEAAASGLKFSTVFVEQGQEARLARLHLPTDAELLAVAPDVFASAVHTESPQGVAALVRLPLWTLNQVLDRRGPALVMVSGGLQDPGNLGTLIRSAEAFGATGFVMLPGTVSVANQKVLRASAGSAFRLSCVTAKESEFFAALEARGIKTVAAVAVDGGSATSWDFTQPTALLLGNEGAGLAASLVERANARVTIPMPGPVESLNVAVAGSVLLYEAARQRGGAR</sequence>
<keyword evidence="3 5" id="KW-0808">Transferase</keyword>
<dbReference type="GO" id="GO:0006396">
    <property type="term" value="P:RNA processing"/>
    <property type="evidence" value="ECO:0007669"/>
    <property type="project" value="InterPro"/>
</dbReference>
<dbReference type="InterPro" id="IPR029028">
    <property type="entry name" value="Alpha/beta_knot_MTases"/>
</dbReference>
<evidence type="ECO:0000313" key="5">
    <source>
        <dbReference type="EMBL" id="RXS95757.1"/>
    </source>
</evidence>
<reference evidence="5 6" key="1">
    <citation type="journal article" date="2016" name="Int. J. Syst. Evol. Microbiol.">
        <title>Acidipila dinghuensis sp. nov., an acidobacterium isolated from forest soil.</title>
        <authorList>
            <person name="Jiang Y.W."/>
            <person name="Wang J."/>
            <person name="Chen M.H."/>
            <person name="Lv Y.Y."/>
            <person name="Qiu L.H."/>
        </authorList>
    </citation>
    <scope>NUCLEOTIDE SEQUENCE [LARGE SCALE GENOMIC DNA]</scope>
    <source>
        <strain evidence="5 6">DHOF10</strain>
    </source>
</reference>
<gene>
    <name evidence="5" type="ORF">ESZ00_12395</name>
</gene>
<feature type="domain" description="RNA 2-O ribose methyltransferase substrate binding" evidence="4">
    <location>
        <begin position="29"/>
        <end position="100"/>
    </location>
</feature>
<comment type="caution">
    <text evidence="5">The sequence shown here is derived from an EMBL/GenBank/DDBJ whole genome shotgun (WGS) entry which is preliminary data.</text>
</comment>
<dbReference type="Pfam" id="PF22435">
    <property type="entry name" value="MRM3-like_sub_bind"/>
    <property type="match status" value="1"/>
</dbReference>
<dbReference type="OrthoDB" id="9794400at2"/>
<evidence type="ECO:0000256" key="1">
    <source>
        <dbReference type="ARBA" id="ARBA00007228"/>
    </source>
</evidence>
<name>A0A4Q1SF68_9BACT</name>
<comment type="similarity">
    <text evidence="1">Belongs to the class IV-like SAM-binding methyltransferase superfamily. RNA methyltransferase TrmH family.</text>
</comment>
<dbReference type="SUPFAM" id="SSF75217">
    <property type="entry name" value="alpha/beta knot"/>
    <property type="match status" value="1"/>
</dbReference>
<dbReference type="Gene3D" id="3.40.1280.10">
    <property type="match status" value="1"/>
</dbReference>
<evidence type="ECO:0000256" key="3">
    <source>
        <dbReference type="ARBA" id="ARBA00022679"/>
    </source>
</evidence>
<dbReference type="EMBL" id="SDMK01000002">
    <property type="protein sequence ID" value="RXS95757.1"/>
    <property type="molecule type" value="Genomic_DNA"/>
</dbReference>
<dbReference type="Gene3D" id="3.30.1330.30">
    <property type="match status" value="1"/>
</dbReference>
<accession>A0A4Q1SF68</accession>
<dbReference type="InterPro" id="IPR013123">
    <property type="entry name" value="SpoU_subst-bd"/>
</dbReference>
<dbReference type="Proteomes" id="UP000290253">
    <property type="component" value="Unassembled WGS sequence"/>
</dbReference>
<dbReference type="GO" id="GO:0005737">
    <property type="term" value="C:cytoplasm"/>
    <property type="evidence" value="ECO:0007669"/>
    <property type="project" value="UniProtKB-ARBA"/>
</dbReference>
<dbReference type="InterPro" id="IPR001537">
    <property type="entry name" value="SpoU_MeTrfase"/>
</dbReference>